<organism evidence="1 2">
    <name type="scientific">Phytophthora fragariaefolia</name>
    <dbReference type="NCBI Taxonomy" id="1490495"/>
    <lineage>
        <taxon>Eukaryota</taxon>
        <taxon>Sar</taxon>
        <taxon>Stramenopiles</taxon>
        <taxon>Oomycota</taxon>
        <taxon>Peronosporomycetes</taxon>
        <taxon>Peronosporales</taxon>
        <taxon>Peronosporaceae</taxon>
        <taxon>Phytophthora</taxon>
    </lineage>
</organism>
<evidence type="ECO:0000313" key="1">
    <source>
        <dbReference type="EMBL" id="GMF43843.1"/>
    </source>
</evidence>
<sequence>MAKLHITPAAIAIAMECGFLDMLTAIPPSYVDSHGINYDIRKLQQECSTRSVWYDTAKWTRFWKYFRRTWIRRYSIDLWNVHGLDLDIVSRASNPLE</sequence>
<protein>
    <submittedName>
        <fullName evidence="1">Unnamed protein product</fullName>
    </submittedName>
</protein>
<evidence type="ECO:0000313" key="2">
    <source>
        <dbReference type="Proteomes" id="UP001165121"/>
    </source>
</evidence>
<reference evidence="1" key="1">
    <citation type="submission" date="2023-04" db="EMBL/GenBank/DDBJ databases">
        <title>Phytophthora fragariaefolia NBRC 109709.</title>
        <authorList>
            <person name="Ichikawa N."/>
            <person name="Sato H."/>
            <person name="Tonouchi N."/>
        </authorList>
    </citation>
    <scope>NUCLEOTIDE SEQUENCE</scope>
    <source>
        <strain evidence="1">NBRC 109709</strain>
    </source>
</reference>
<name>A0A9W6XPE5_9STRA</name>
<dbReference type="AlphaFoldDB" id="A0A9W6XPE5"/>
<dbReference type="OrthoDB" id="126914at2759"/>
<dbReference type="EMBL" id="BSXT01001594">
    <property type="protein sequence ID" value="GMF43843.1"/>
    <property type="molecule type" value="Genomic_DNA"/>
</dbReference>
<keyword evidence="2" id="KW-1185">Reference proteome</keyword>
<proteinExistence type="predicted"/>
<gene>
    <name evidence="1" type="ORF">Pfra01_001500900</name>
</gene>
<accession>A0A9W6XPE5</accession>
<dbReference type="Proteomes" id="UP001165121">
    <property type="component" value="Unassembled WGS sequence"/>
</dbReference>
<comment type="caution">
    <text evidence="1">The sequence shown here is derived from an EMBL/GenBank/DDBJ whole genome shotgun (WGS) entry which is preliminary data.</text>
</comment>